<proteinExistence type="inferred from homology"/>
<evidence type="ECO:0000313" key="8">
    <source>
        <dbReference type="Proteomes" id="UP000887116"/>
    </source>
</evidence>
<comment type="similarity">
    <text evidence="1">Belongs to the thioredoxin family.</text>
</comment>
<dbReference type="EMBL" id="BMAO01029215">
    <property type="protein sequence ID" value="GFR30151.1"/>
    <property type="molecule type" value="Genomic_DNA"/>
</dbReference>
<dbReference type="PANTHER" id="PTHR43601:SF3">
    <property type="entry name" value="THIOREDOXIN, MITOCHONDRIAL"/>
    <property type="match status" value="1"/>
</dbReference>
<organism evidence="7 8">
    <name type="scientific">Trichonephila clavata</name>
    <name type="common">Joro spider</name>
    <name type="synonym">Nephila clavata</name>
    <dbReference type="NCBI Taxonomy" id="2740835"/>
    <lineage>
        <taxon>Eukaryota</taxon>
        <taxon>Metazoa</taxon>
        <taxon>Ecdysozoa</taxon>
        <taxon>Arthropoda</taxon>
        <taxon>Chelicerata</taxon>
        <taxon>Arachnida</taxon>
        <taxon>Araneae</taxon>
        <taxon>Araneomorphae</taxon>
        <taxon>Entelegynae</taxon>
        <taxon>Araneoidea</taxon>
        <taxon>Nephilidae</taxon>
        <taxon>Trichonephila</taxon>
    </lineage>
</organism>
<dbReference type="FunFam" id="3.40.30.10:FF:000001">
    <property type="entry name" value="Thioredoxin"/>
    <property type="match status" value="1"/>
</dbReference>
<dbReference type="InterPro" id="IPR036249">
    <property type="entry name" value="Thioredoxin-like_sf"/>
</dbReference>
<dbReference type="Gene3D" id="3.40.30.10">
    <property type="entry name" value="Glutaredoxin"/>
    <property type="match status" value="1"/>
</dbReference>
<sequence>MSNLCIRFSKNLLKINHTRSLINVKSFATSSINRKIFKIQDEKDFEDKVLKSDLPVIVDFQASWCGPCKILEPRLEIIVGNNSDKVHLAKVDIDENSDIALNHDVQAVPHVLGFRNGQPQKSFTGVKDEDQIESFVKELIGS</sequence>
<evidence type="ECO:0000256" key="4">
    <source>
        <dbReference type="ARBA" id="ARBA00023157"/>
    </source>
</evidence>
<dbReference type="PRINTS" id="PR00421">
    <property type="entry name" value="THIOREDOXIN"/>
</dbReference>
<keyword evidence="5" id="KW-0676">Redox-active center</keyword>
<dbReference type="AlphaFoldDB" id="A0A8X6HU03"/>
<keyword evidence="3" id="KW-0249">Electron transport</keyword>
<evidence type="ECO:0000256" key="3">
    <source>
        <dbReference type="ARBA" id="ARBA00022982"/>
    </source>
</evidence>
<evidence type="ECO:0000256" key="2">
    <source>
        <dbReference type="ARBA" id="ARBA00022448"/>
    </source>
</evidence>
<name>A0A8X6HU03_TRICU</name>
<evidence type="ECO:0000313" key="7">
    <source>
        <dbReference type="EMBL" id="GFR30151.1"/>
    </source>
</evidence>
<accession>A0A8X6HU03</accession>
<dbReference type="GO" id="GO:0005739">
    <property type="term" value="C:mitochondrion"/>
    <property type="evidence" value="ECO:0007669"/>
    <property type="project" value="TreeGrafter"/>
</dbReference>
<dbReference type="Pfam" id="PF00085">
    <property type="entry name" value="Thioredoxin"/>
    <property type="match status" value="1"/>
</dbReference>
<dbReference type="GO" id="GO:0045454">
    <property type="term" value="P:cell redox homeostasis"/>
    <property type="evidence" value="ECO:0007669"/>
    <property type="project" value="TreeGrafter"/>
</dbReference>
<dbReference type="PANTHER" id="PTHR43601">
    <property type="entry name" value="THIOREDOXIN, MITOCHONDRIAL"/>
    <property type="match status" value="1"/>
</dbReference>
<protein>
    <submittedName>
        <fullName evidence="7">Thioredoxin, mitochondrial</fullName>
    </submittedName>
</protein>
<feature type="domain" description="Thioredoxin" evidence="6">
    <location>
        <begin position="18"/>
        <end position="141"/>
    </location>
</feature>
<keyword evidence="8" id="KW-1185">Reference proteome</keyword>
<evidence type="ECO:0000256" key="1">
    <source>
        <dbReference type="ARBA" id="ARBA00008987"/>
    </source>
</evidence>
<dbReference type="InterPro" id="IPR013766">
    <property type="entry name" value="Thioredoxin_domain"/>
</dbReference>
<evidence type="ECO:0000259" key="6">
    <source>
        <dbReference type="PROSITE" id="PS51352"/>
    </source>
</evidence>
<evidence type="ECO:0000256" key="5">
    <source>
        <dbReference type="ARBA" id="ARBA00023284"/>
    </source>
</evidence>
<gene>
    <name evidence="7" type="primary">TXN2</name>
    <name evidence="7" type="ORF">TNCT_533211</name>
</gene>
<keyword evidence="2" id="KW-0813">Transport</keyword>
<dbReference type="PROSITE" id="PS51352">
    <property type="entry name" value="THIOREDOXIN_2"/>
    <property type="match status" value="1"/>
</dbReference>
<comment type="caution">
    <text evidence="7">The sequence shown here is derived from an EMBL/GenBank/DDBJ whole genome shotgun (WGS) entry which is preliminary data.</text>
</comment>
<keyword evidence="4" id="KW-1015">Disulfide bond</keyword>
<dbReference type="OrthoDB" id="19690at2759"/>
<dbReference type="Proteomes" id="UP000887116">
    <property type="component" value="Unassembled WGS sequence"/>
</dbReference>
<reference evidence="7" key="1">
    <citation type="submission" date="2020-07" db="EMBL/GenBank/DDBJ databases">
        <title>Multicomponent nature underlies the extraordinary mechanical properties of spider dragline silk.</title>
        <authorList>
            <person name="Kono N."/>
            <person name="Nakamura H."/>
            <person name="Mori M."/>
            <person name="Yoshida Y."/>
            <person name="Ohtoshi R."/>
            <person name="Malay A.D."/>
            <person name="Moran D.A.P."/>
            <person name="Tomita M."/>
            <person name="Numata K."/>
            <person name="Arakawa K."/>
        </authorList>
    </citation>
    <scope>NUCLEOTIDE SEQUENCE</scope>
</reference>
<dbReference type="CDD" id="cd02947">
    <property type="entry name" value="TRX_family"/>
    <property type="match status" value="1"/>
</dbReference>
<dbReference type="SUPFAM" id="SSF52833">
    <property type="entry name" value="Thioredoxin-like"/>
    <property type="match status" value="1"/>
</dbReference>